<evidence type="ECO:0000313" key="2">
    <source>
        <dbReference type="EMBL" id="KIM52172.1"/>
    </source>
</evidence>
<evidence type="ECO:0000256" key="1">
    <source>
        <dbReference type="SAM" id="Phobius"/>
    </source>
</evidence>
<keyword evidence="1" id="KW-0812">Transmembrane</keyword>
<reference evidence="3" key="2">
    <citation type="submission" date="2015-01" db="EMBL/GenBank/DDBJ databases">
        <title>Evolutionary Origins and Diversification of the Mycorrhizal Mutualists.</title>
        <authorList>
            <consortium name="DOE Joint Genome Institute"/>
            <consortium name="Mycorrhizal Genomics Consortium"/>
            <person name="Kohler A."/>
            <person name="Kuo A."/>
            <person name="Nagy L.G."/>
            <person name="Floudas D."/>
            <person name="Copeland A."/>
            <person name="Barry K.W."/>
            <person name="Cichocki N."/>
            <person name="Veneault-Fourrey C."/>
            <person name="LaButti K."/>
            <person name="Lindquist E.A."/>
            <person name="Lipzen A."/>
            <person name="Lundell T."/>
            <person name="Morin E."/>
            <person name="Murat C."/>
            <person name="Riley R."/>
            <person name="Ohm R."/>
            <person name="Sun H."/>
            <person name="Tunlid A."/>
            <person name="Henrissat B."/>
            <person name="Grigoriev I.V."/>
            <person name="Hibbett D.S."/>
            <person name="Martin F."/>
        </authorList>
    </citation>
    <scope>NUCLEOTIDE SEQUENCE [LARGE SCALE GENOMIC DNA]</scope>
    <source>
        <strain evidence="3">Foug A</strain>
    </source>
</reference>
<name>A0A0C2ZH97_9AGAM</name>
<protein>
    <recommendedName>
        <fullName evidence="4">MYND-type domain-containing protein</fullName>
    </recommendedName>
</protein>
<dbReference type="STRING" id="1036808.A0A0C2ZH97"/>
<dbReference type="AlphaFoldDB" id="A0A0C2ZH97"/>
<feature type="transmembrane region" description="Helical" evidence="1">
    <location>
        <begin position="51"/>
        <end position="72"/>
    </location>
</feature>
<dbReference type="SUPFAM" id="SSF144232">
    <property type="entry name" value="HIT/MYND zinc finger-like"/>
    <property type="match status" value="1"/>
</dbReference>
<reference evidence="2 3" key="1">
    <citation type="submission" date="2014-04" db="EMBL/GenBank/DDBJ databases">
        <authorList>
            <consortium name="DOE Joint Genome Institute"/>
            <person name="Kuo A."/>
            <person name="Kohler A."/>
            <person name="Nagy L.G."/>
            <person name="Floudas D."/>
            <person name="Copeland A."/>
            <person name="Barry K.W."/>
            <person name="Cichocki N."/>
            <person name="Veneault-Fourrey C."/>
            <person name="LaButti K."/>
            <person name="Lindquist E.A."/>
            <person name="Lipzen A."/>
            <person name="Lundell T."/>
            <person name="Morin E."/>
            <person name="Murat C."/>
            <person name="Sun H."/>
            <person name="Tunlid A."/>
            <person name="Henrissat B."/>
            <person name="Grigoriev I.V."/>
            <person name="Hibbett D.S."/>
            <person name="Martin F."/>
            <person name="Nordberg H.P."/>
            <person name="Cantor M.N."/>
            <person name="Hua S.X."/>
        </authorList>
    </citation>
    <scope>NUCLEOTIDE SEQUENCE [LARGE SCALE GENOMIC DNA]</scope>
    <source>
        <strain evidence="2 3">Foug A</strain>
    </source>
</reference>
<dbReference type="OrthoDB" id="4851849at2759"/>
<gene>
    <name evidence="2" type="ORF">SCLCIDRAFT_575304</name>
</gene>
<dbReference type="InParanoid" id="A0A0C2ZH97"/>
<dbReference type="Proteomes" id="UP000053989">
    <property type="component" value="Unassembled WGS sequence"/>
</dbReference>
<dbReference type="EMBL" id="KN822221">
    <property type="protein sequence ID" value="KIM52172.1"/>
    <property type="molecule type" value="Genomic_DNA"/>
</dbReference>
<dbReference type="HOGENOM" id="CLU_457205_0_0_1"/>
<keyword evidence="3" id="KW-1185">Reference proteome</keyword>
<accession>A0A0C2ZH97</accession>
<keyword evidence="1" id="KW-0472">Membrane</keyword>
<sequence>MDANATVINVEQSFKERGREASSKPLSVHAEIQLVFHIAKTIGSLVTMKEIYPYIGCSKLCCFLCYVFILSFGQGGSLFRIRGCHGKVYPSWSLPNADRLQENMATELYSALRKTLDILVREMKKPVTLIPLHVAESSANVSDDYSARSSYMHAYHRDLAAQREFDALRTKLLGTSLGEMAHKPTKDLEVNRNESVQFTYFPTRSGKCARCGKQTLRKCSRCSGPWLCHKACEMAYDFYEHNFACAIRRPLDSADYLEQACWKNEIPADLDALEDFGFTKFASAFDQIKLLGVFIGLTRMGVGNRELRQWKEEGTLTANIVSKYEAEPNRCWGRYYPWLQKRLHIFNRHTKLPPPDLFDVVRPYLDPDDQSKYLHELMPDAKRKSFMLYAILHNGWHPDPGHSESSIQDLYFTFGFCVCCNHEAEQELAKLYIMLILKCSFQEFWSAYQSNSLAFLMDANELGTERNNIPHLHTFLSIRPGDWCSTVWHLRLFTQSRITIPGRHVAVDYGFLNCKTVEEEFALKATYTHLLETPRVDPMELHAACVKGEVYGFASLYLPNLEQRFRRLMRNPYPLQIDYEWVGKWRLPSLVHSQSGW</sequence>
<proteinExistence type="predicted"/>
<evidence type="ECO:0000313" key="3">
    <source>
        <dbReference type="Proteomes" id="UP000053989"/>
    </source>
</evidence>
<dbReference type="Pfam" id="PF14441">
    <property type="entry name" value="OTT_1508_deam"/>
    <property type="match status" value="1"/>
</dbReference>
<keyword evidence="1" id="KW-1133">Transmembrane helix</keyword>
<organism evidence="2 3">
    <name type="scientific">Scleroderma citrinum Foug A</name>
    <dbReference type="NCBI Taxonomy" id="1036808"/>
    <lineage>
        <taxon>Eukaryota</taxon>
        <taxon>Fungi</taxon>
        <taxon>Dikarya</taxon>
        <taxon>Basidiomycota</taxon>
        <taxon>Agaricomycotina</taxon>
        <taxon>Agaricomycetes</taxon>
        <taxon>Agaricomycetidae</taxon>
        <taxon>Boletales</taxon>
        <taxon>Sclerodermatineae</taxon>
        <taxon>Sclerodermataceae</taxon>
        <taxon>Scleroderma</taxon>
    </lineage>
</organism>
<evidence type="ECO:0008006" key="4">
    <source>
        <dbReference type="Google" id="ProtNLM"/>
    </source>
</evidence>
<dbReference type="InterPro" id="IPR027796">
    <property type="entry name" value="OTT_1508_deam-like"/>
</dbReference>